<evidence type="ECO:0000256" key="1">
    <source>
        <dbReference type="SAM" id="Phobius"/>
    </source>
</evidence>
<keyword evidence="1" id="KW-0472">Membrane</keyword>
<reference evidence="2" key="1">
    <citation type="submission" date="2020-03" db="EMBL/GenBank/DDBJ databases">
        <authorList>
            <person name="Guo F."/>
        </authorList>
    </citation>
    <scope>NUCLEOTIDE SEQUENCE</scope>
    <source>
        <strain evidence="2">JCM 30134</strain>
    </source>
</reference>
<organism evidence="2 3">
    <name type="scientific">Pseudomaricurvus hydrocarbonicus</name>
    <dbReference type="NCBI Taxonomy" id="1470433"/>
    <lineage>
        <taxon>Bacteria</taxon>
        <taxon>Pseudomonadati</taxon>
        <taxon>Pseudomonadota</taxon>
        <taxon>Gammaproteobacteria</taxon>
        <taxon>Cellvibrionales</taxon>
        <taxon>Cellvibrionaceae</taxon>
        <taxon>Pseudomaricurvus</taxon>
    </lineage>
</organism>
<evidence type="ECO:0000313" key="3">
    <source>
        <dbReference type="Proteomes" id="UP000787472"/>
    </source>
</evidence>
<dbReference type="Pfam" id="PF11174">
    <property type="entry name" value="DUF2970"/>
    <property type="match status" value="1"/>
</dbReference>
<dbReference type="EMBL" id="JAAONZ010000004">
    <property type="protein sequence ID" value="NHO65304.1"/>
    <property type="molecule type" value="Genomic_DNA"/>
</dbReference>
<keyword evidence="1" id="KW-1133">Transmembrane helix</keyword>
<dbReference type="AlphaFoldDB" id="A0A9E5MJL2"/>
<protein>
    <submittedName>
        <fullName evidence="2">DUF2970 domain-containing protein</fullName>
    </submittedName>
</protein>
<keyword evidence="3" id="KW-1185">Reference proteome</keyword>
<evidence type="ECO:0000313" key="2">
    <source>
        <dbReference type="EMBL" id="NHO65304.1"/>
    </source>
</evidence>
<dbReference type="RefSeq" id="WP_167183966.1">
    <property type="nucleotide sequence ID" value="NZ_JAAONZ010000004.1"/>
</dbReference>
<accession>A0A9E5MJL2</accession>
<feature type="transmembrane region" description="Helical" evidence="1">
    <location>
        <begin position="38"/>
        <end position="60"/>
    </location>
</feature>
<keyword evidence="1" id="KW-0812">Transmembrane</keyword>
<dbReference type="InterPro" id="IPR021344">
    <property type="entry name" value="DUF2970"/>
</dbReference>
<name>A0A9E5MJL2_9GAMM</name>
<proteinExistence type="predicted"/>
<comment type="caution">
    <text evidence="2">The sequence shown here is derived from an EMBL/GenBank/DDBJ whole genome shotgun (WGS) entry which is preliminary data.</text>
</comment>
<sequence>MADSPKPGFWAVVLSTVAAAFGVQSKQAQERDFKHGNIWVFIAAGVIFTALFVLTVYSIVQGVLSTQ</sequence>
<dbReference type="Proteomes" id="UP000787472">
    <property type="component" value="Unassembled WGS sequence"/>
</dbReference>
<gene>
    <name evidence="2" type="ORF">G8770_07085</name>
</gene>